<feature type="domain" description="Bro-N" evidence="2">
    <location>
        <begin position="7"/>
        <end position="119"/>
    </location>
</feature>
<evidence type="ECO:0000256" key="1">
    <source>
        <dbReference type="SAM" id="MobiDB-lite"/>
    </source>
</evidence>
<organism evidence="3 4">
    <name type="scientific">Candidatus Iainarchaeum sp</name>
    <dbReference type="NCBI Taxonomy" id="3101447"/>
    <lineage>
        <taxon>Archaea</taxon>
        <taxon>Candidatus Iainarchaeota</taxon>
        <taxon>Candidatus Iainarchaeia</taxon>
        <taxon>Candidatus Iainarchaeales</taxon>
        <taxon>Candidatus Iainarchaeaceae</taxon>
        <taxon>Candidatus Iainarchaeum</taxon>
    </lineage>
</organism>
<dbReference type="AlphaFoldDB" id="A0A8T4CB00"/>
<reference evidence="3" key="1">
    <citation type="submission" date="2019-03" db="EMBL/GenBank/DDBJ databases">
        <title>Lake Tanganyika Metagenome-Assembled Genomes (MAGs).</title>
        <authorList>
            <person name="Tran P."/>
        </authorList>
    </citation>
    <scope>NUCLEOTIDE SEQUENCE</scope>
    <source>
        <strain evidence="3">M_DeepCast_50m_m2_156</strain>
    </source>
</reference>
<dbReference type="SMART" id="SM01040">
    <property type="entry name" value="Bro-N"/>
    <property type="match status" value="1"/>
</dbReference>
<dbReference type="EMBL" id="VGJJ01000011">
    <property type="protein sequence ID" value="MBM3282128.1"/>
    <property type="molecule type" value="Genomic_DNA"/>
</dbReference>
<evidence type="ECO:0000313" key="4">
    <source>
        <dbReference type="Proteomes" id="UP000774699"/>
    </source>
</evidence>
<evidence type="ECO:0000259" key="2">
    <source>
        <dbReference type="PROSITE" id="PS51750"/>
    </source>
</evidence>
<sequence length="282" mass="32224">MEQKDTLIVFQDSKIRRILHNNEWWFVLEDIVQAVTDSKDPKQYISKLKQRDEPLAEGWVHFVRTLSIDTPGGKQGMNCVNTAGGFRIIQSIPSPKAEPFKQWLAKVGYERVQEIQDPELAQKRMYELYRAKGYSDEWIDARMRGIKVRDDLTSEWKKRDVKEGVEFAIITAEISSATFGMTPNEYKDFKGLKKENLRDHMNDLELIFTMLGEASTAHVVRGKNAQGFVENQHAAVTGGTIAGNACKELENKSGEKVSTNENYLTIPESQKRLERSAKKQIP</sequence>
<feature type="region of interest" description="Disordered" evidence="1">
    <location>
        <begin position="253"/>
        <end position="282"/>
    </location>
</feature>
<name>A0A8T4CB00_9ARCH</name>
<proteinExistence type="predicted"/>
<dbReference type="Pfam" id="PF02498">
    <property type="entry name" value="Bro-N"/>
    <property type="match status" value="1"/>
</dbReference>
<feature type="compositionally biased region" description="Basic and acidic residues" evidence="1">
    <location>
        <begin position="269"/>
        <end position="282"/>
    </location>
</feature>
<gene>
    <name evidence="3" type="ORF">FJY86_02185</name>
</gene>
<protein>
    <submittedName>
        <fullName evidence="3">Phage antirepressor protein</fullName>
    </submittedName>
</protein>
<dbReference type="PROSITE" id="PS51750">
    <property type="entry name" value="BRO_N"/>
    <property type="match status" value="1"/>
</dbReference>
<evidence type="ECO:0000313" key="3">
    <source>
        <dbReference type="EMBL" id="MBM3282128.1"/>
    </source>
</evidence>
<dbReference type="InterPro" id="IPR003497">
    <property type="entry name" value="BRO_N_domain"/>
</dbReference>
<dbReference type="Proteomes" id="UP000774699">
    <property type="component" value="Unassembled WGS sequence"/>
</dbReference>
<comment type="caution">
    <text evidence="3">The sequence shown here is derived from an EMBL/GenBank/DDBJ whole genome shotgun (WGS) entry which is preliminary data.</text>
</comment>
<accession>A0A8T4CB00</accession>